<proteinExistence type="predicted"/>
<keyword evidence="2" id="KW-1185">Reference proteome</keyword>
<sequence length="194" mass="20681">MTPITPNDDLDASDTLLVKADALIHRHRSSTLPRADDLPVLTDVLGEDLPVLEDIADEIALDDEVAEAAAAVATEPVTEPPADSAPVVVEPDPAIIAAAAEAAAKAAREEASVQAQAAQMRIAEQLIEFDAHIAQTLESWISNELPQIVAAEVDGMVERLRIKTLAHMRATLVPDLSHKLSELLDATLNTPKQD</sequence>
<name>A0ABX7MBT1_9RHOO</name>
<evidence type="ECO:0000313" key="2">
    <source>
        <dbReference type="Proteomes" id="UP000663570"/>
    </source>
</evidence>
<gene>
    <name evidence="1" type="ORF">JY500_06795</name>
</gene>
<protein>
    <submittedName>
        <fullName evidence="1">Uncharacterized protein</fullName>
    </submittedName>
</protein>
<reference evidence="1 2" key="1">
    <citation type="submission" date="2021-02" db="EMBL/GenBank/DDBJ databases">
        <title>Niveibacterium changnyeongensis HC41.</title>
        <authorList>
            <person name="Kang M."/>
        </authorList>
    </citation>
    <scope>NUCLEOTIDE SEQUENCE [LARGE SCALE GENOMIC DNA]</scope>
    <source>
        <strain evidence="1 2">HC41</strain>
    </source>
</reference>
<accession>A0ABX7MBT1</accession>
<organism evidence="1 2">
    <name type="scientific">Niveibacterium microcysteis</name>
    <dbReference type="NCBI Taxonomy" id="2811415"/>
    <lineage>
        <taxon>Bacteria</taxon>
        <taxon>Pseudomonadati</taxon>
        <taxon>Pseudomonadota</taxon>
        <taxon>Betaproteobacteria</taxon>
        <taxon>Rhodocyclales</taxon>
        <taxon>Rhodocyclaceae</taxon>
        <taxon>Niveibacterium</taxon>
    </lineage>
</organism>
<evidence type="ECO:0000313" key="1">
    <source>
        <dbReference type="EMBL" id="QSI78331.1"/>
    </source>
</evidence>
<dbReference type="Proteomes" id="UP000663570">
    <property type="component" value="Chromosome"/>
</dbReference>
<dbReference type="EMBL" id="CP071060">
    <property type="protein sequence ID" value="QSI78331.1"/>
    <property type="molecule type" value="Genomic_DNA"/>
</dbReference>
<dbReference type="RefSeq" id="WP_206255669.1">
    <property type="nucleotide sequence ID" value="NZ_CP071060.1"/>
</dbReference>